<dbReference type="EMBL" id="JXBZ01000004">
    <property type="protein sequence ID" value="KJY49451.1"/>
    <property type="molecule type" value="Genomic_DNA"/>
</dbReference>
<comment type="caution">
    <text evidence="7">The sequence shown here is derived from an EMBL/GenBank/DDBJ whole genome shotgun (WGS) entry which is preliminary data.</text>
</comment>
<dbReference type="InterPro" id="IPR022791">
    <property type="entry name" value="L-PG_synthase/AglD"/>
</dbReference>
<evidence type="ECO:0000313" key="8">
    <source>
        <dbReference type="Proteomes" id="UP000033695"/>
    </source>
</evidence>
<dbReference type="STRING" id="1218508.JG29_05130"/>
<dbReference type="GO" id="GO:0046677">
    <property type="term" value="P:response to antibiotic"/>
    <property type="evidence" value="ECO:0007669"/>
    <property type="project" value="UniProtKB-KW"/>
</dbReference>
<dbReference type="PANTHER" id="PTHR37693">
    <property type="entry name" value="PHOSPHATIDYLGLYCEROL LYSYLTRANSFERASE"/>
    <property type="match status" value="1"/>
</dbReference>
<keyword evidence="6" id="KW-0443">Lipid metabolism</keyword>
<dbReference type="GO" id="GO:0005886">
    <property type="term" value="C:plasma membrane"/>
    <property type="evidence" value="ECO:0007669"/>
    <property type="project" value="UniProtKB-SubCell"/>
</dbReference>
<evidence type="ECO:0000256" key="2">
    <source>
        <dbReference type="ARBA" id="ARBA00022475"/>
    </source>
</evidence>
<keyword evidence="2" id="KW-1003">Cell membrane</keyword>
<evidence type="ECO:0000256" key="5">
    <source>
        <dbReference type="ARBA" id="ARBA00023136"/>
    </source>
</evidence>
<keyword evidence="6" id="KW-0046">Antibiotic resistance</keyword>
<evidence type="ECO:0000256" key="3">
    <source>
        <dbReference type="ARBA" id="ARBA00022692"/>
    </source>
</evidence>
<proteinExistence type="inferred from homology"/>
<gene>
    <name evidence="6" type="primary">mprF</name>
    <name evidence="7" type="ORF">JG29_05130</name>
</gene>
<comment type="catalytic activity">
    <reaction evidence="6">
        <text>L-lysyl-tRNA(Lys) + a 1,2-diacyl-sn-glycero-3-phospho-(1'-sn-glycerol) = a 1,2-diacyl-sn-glycero-3-phospho-1'-(3'-O-L-lysyl)-sn-glycerol + tRNA(Lys)</text>
        <dbReference type="Rhea" id="RHEA:10668"/>
        <dbReference type="Rhea" id="RHEA-COMP:9696"/>
        <dbReference type="Rhea" id="RHEA-COMP:9697"/>
        <dbReference type="ChEBI" id="CHEBI:64716"/>
        <dbReference type="ChEBI" id="CHEBI:75792"/>
        <dbReference type="ChEBI" id="CHEBI:78442"/>
        <dbReference type="ChEBI" id="CHEBI:78529"/>
        <dbReference type="EC" id="2.3.2.3"/>
    </reaction>
</comment>
<evidence type="ECO:0000256" key="4">
    <source>
        <dbReference type="ARBA" id="ARBA00022989"/>
    </source>
</evidence>
<protein>
    <recommendedName>
        <fullName evidence="6">Phosphatidylglycerol lysyltransferase</fullName>
        <ecNumber evidence="6">2.3.2.3</ecNumber>
    </recommendedName>
    <alternativeName>
        <fullName evidence="6">Lysylphosphatidylglycerol synthase</fullName>
    </alternativeName>
</protein>
<comment type="function">
    <text evidence="6">Catalyzes the transfer of a lysyl group from L-lysyl-tRNA(Lys) to membrane-bound phosphatidylglycerol (PG), which produces lysylphosphatidylglycerol (LPG), a major component of the bacterial membrane with a positive net charge. LPG synthesis contributes to bacterial virulence as it is involved in the resistance mechanism against cationic antimicrobial peptides (CAMP) produces by the host's immune system (defensins, cathelicidins) and by the competing microorganisms.</text>
</comment>
<accession>A0A0F4KW71</accession>
<keyword evidence="5 6" id="KW-0472">Membrane</keyword>
<feature type="transmembrane region" description="Helical" evidence="6">
    <location>
        <begin position="154"/>
        <end position="179"/>
    </location>
</feature>
<comment type="subcellular location">
    <subcellularLocation>
        <location evidence="1 6">Cell membrane</location>
        <topology evidence="1 6">Multi-pass membrane protein</topology>
    </subcellularLocation>
</comment>
<evidence type="ECO:0000256" key="1">
    <source>
        <dbReference type="ARBA" id="ARBA00004651"/>
    </source>
</evidence>
<dbReference type="Pfam" id="PF03706">
    <property type="entry name" value="LPG_synthase_TM"/>
    <property type="match status" value="1"/>
</dbReference>
<feature type="transmembrane region" description="Helical" evidence="6">
    <location>
        <begin position="41"/>
        <end position="66"/>
    </location>
</feature>
<sequence length="357" mass="41222">MSRKNQLSAFIMLLIGLGIFAFEMRNTNLRSLWHQALQMNLFWLVIAFGAMFLSYFFEALVLKVLLKNREDSLHNWWNICRIPWIQALFNAITPFSSGGQPAQLIALLQSGVEGGRASSVLLMKFIIYQTIVLINFIIAMVFKFQSIAQHYAALSYLIAGGFIIHVFTIGLLLMIMFYYRFTRNLFIGIMKIVSWFISPQKAQAWSQKVLSKIDTFYNESLVLKKEWRKVLLATLLTFIQLLFYYLVVYFTLLALHVNHAKLIDILIMQIMIVMITSIFPIPGGTGGAEYSFKTLFAKFVSTPSQLFLGMFIWRFITYYLGMFLGIIAVAFKPINERKNVQMRGGKIFNEEFKKSNN</sequence>
<keyword evidence="3 6" id="KW-0812">Transmembrane</keyword>
<dbReference type="GO" id="GO:0006629">
    <property type="term" value="P:lipid metabolic process"/>
    <property type="evidence" value="ECO:0007669"/>
    <property type="project" value="UniProtKB-KW"/>
</dbReference>
<dbReference type="PANTHER" id="PTHR37693:SF1">
    <property type="entry name" value="INTEGRAL MEMBRANE PROTEIN"/>
    <property type="match status" value="1"/>
</dbReference>
<dbReference type="PATRIC" id="fig|1218508.4.peg.525"/>
<keyword evidence="8" id="KW-1185">Reference proteome</keyword>
<feature type="transmembrane region" description="Helical" evidence="6">
    <location>
        <begin position="262"/>
        <end position="281"/>
    </location>
</feature>
<reference evidence="7 8" key="1">
    <citation type="submission" date="2014-12" db="EMBL/GenBank/DDBJ databases">
        <title>Comparative genomics of the lactic acid bacteria isolated from the honey bee gut.</title>
        <authorList>
            <person name="Ellegaard K.M."/>
            <person name="Tamarit D."/>
            <person name="Javelind E."/>
            <person name="Olofsson T."/>
            <person name="Andersson S.G."/>
            <person name="Vasquez A."/>
        </authorList>
    </citation>
    <scope>NUCLEOTIDE SEQUENCE [LARGE SCALE GENOMIC DNA]</scope>
    <source>
        <strain evidence="7 8">Hon2</strain>
    </source>
</reference>
<dbReference type="GO" id="GO:0050071">
    <property type="term" value="F:phosphatidylglycerol lysyltransferase activity"/>
    <property type="evidence" value="ECO:0007669"/>
    <property type="project" value="UniProtKB-EC"/>
</dbReference>
<feature type="transmembrane region" description="Helical" evidence="6">
    <location>
        <begin position="311"/>
        <end position="331"/>
    </location>
</feature>
<dbReference type="NCBIfam" id="TIGR00374">
    <property type="entry name" value="flippase-like domain"/>
    <property type="match status" value="1"/>
</dbReference>
<dbReference type="AlphaFoldDB" id="A0A0F4KW71"/>
<dbReference type="Proteomes" id="UP000033695">
    <property type="component" value="Unassembled WGS sequence"/>
</dbReference>
<name>A0A0F4KW71_9LACO</name>
<evidence type="ECO:0000313" key="7">
    <source>
        <dbReference type="EMBL" id="KJY49451.1"/>
    </source>
</evidence>
<dbReference type="OrthoDB" id="9810654at2"/>
<organism evidence="7 8">
    <name type="scientific">Bombilactobacillus mellis</name>
    <dbReference type="NCBI Taxonomy" id="1218508"/>
    <lineage>
        <taxon>Bacteria</taxon>
        <taxon>Bacillati</taxon>
        <taxon>Bacillota</taxon>
        <taxon>Bacilli</taxon>
        <taxon>Lactobacillales</taxon>
        <taxon>Lactobacillaceae</taxon>
        <taxon>Bombilactobacillus</taxon>
    </lineage>
</organism>
<feature type="transmembrane region" description="Helical" evidence="6">
    <location>
        <begin position="120"/>
        <end position="142"/>
    </location>
</feature>
<dbReference type="HOGENOM" id="CLU_039146_0_0_9"/>
<keyword evidence="4 6" id="KW-1133">Transmembrane helix</keyword>
<keyword evidence="6" id="KW-0808">Transferase</keyword>
<dbReference type="EC" id="2.3.2.3" evidence="6"/>
<dbReference type="RefSeq" id="WP_045922381.1">
    <property type="nucleotide sequence ID" value="NZ_JBHTHW010000001.1"/>
</dbReference>
<comment type="similarity">
    <text evidence="6">Belongs to the LPG synthase family.</text>
</comment>
<evidence type="ECO:0000256" key="6">
    <source>
        <dbReference type="RuleBase" id="RU363042"/>
    </source>
</evidence>
<feature type="transmembrane region" description="Helical" evidence="6">
    <location>
        <begin position="230"/>
        <end position="255"/>
    </location>
</feature>